<evidence type="ECO:0000256" key="2">
    <source>
        <dbReference type="ARBA" id="ARBA00023315"/>
    </source>
</evidence>
<keyword evidence="6" id="KW-1185">Reference proteome</keyword>
<protein>
    <recommendedName>
        <fullName evidence="4">N-acetyltransferase domain-containing protein</fullName>
    </recommendedName>
</protein>
<comment type="caution">
    <text evidence="5">The sequence shown here is derived from an EMBL/GenBank/DDBJ whole genome shotgun (WGS) entry which is preliminary data.</text>
</comment>
<dbReference type="PANTHER" id="PTHR10908">
    <property type="entry name" value="SEROTONIN N-ACETYLTRANSFERASE"/>
    <property type="match status" value="1"/>
</dbReference>
<dbReference type="Pfam" id="PF13673">
    <property type="entry name" value="Acetyltransf_10"/>
    <property type="match status" value="1"/>
</dbReference>
<dbReference type="InterPro" id="IPR051635">
    <property type="entry name" value="SNAT-like"/>
</dbReference>
<feature type="region of interest" description="Disordered" evidence="3">
    <location>
        <begin position="1"/>
        <end position="40"/>
    </location>
</feature>
<feature type="compositionally biased region" description="Acidic residues" evidence="3">
    <location>
        <begin position="30"/>
        <end position="40"/>
    </location>
</feature>
<dbReference type="Proteomes" id="UP001321749">
    <property type="component" value="Unassembled WGS sequence"/>
</dbReference>
<feature type="compositionally biased region" description="Polar residues" evidence="3">
    <location>
        <begin position="7"/>
        <end position="17"/>
    </location>
</feature>
<evidence type="ECO:0000256" key="1">
    <source>
        <dbReference type="ARBA" id="ARBA00022679"/>
    </source>
</evidence>
<dbReference type="GO" id="GO:0005737">
    <property type="term" value="C:cytoplasm"/>
    <property type="evidence" value="ECO:0007669"/>
    <property type="project" value="TreeGrafter"/>
</dbReference>
<reference evidence="5" key="2">
    <citation type="submission" date="2023-06" db="EMBL/GenBank/DDBJ databases">
        <authorList>
            <consortium name="Lawrence Berkeley National Laboratory"/>
            <person name="Mondo S.J."/>
            <person name="Hensen N."/>
            <person name="Bonometti L."/>
            <person name="Westerberg I."/>
            <person name="Brannstrom I.O."/>
            <person name="Guillou S."/>
            <person name="Cros-Aarteil S."/>
            <person name="Calhoun S."/>
            <person name="Haridas S."/>
            <person name="Kuo A."/>
            <person name="Pangilinan J."/>
            <person name="Riley R."/>
            <person name="Labutti K."/>
            <person name="Andreopoulos B."/>
            <person name="Lipzen A."/>
            <person name="Chen C."/>
            <person name="Yanf M."/>
            <person name="Daum C."/>
            <person name="Ng V."/>
            <person name="Clum A."/>
            <person name="Steindorff A."/>
            <person name="Ohm R."/>
            <person name="Martin F."/>
            <person name="Silar P."/>
            <person name="Natvig D."/>
            <person name="Lalanne C."/>
            <person name="Gautier V."/>
            <person name="Ament-Velasquez S.L."/>
            <person name="Kruys A."/>
            <person name="Hutchinson M.I."/>
            <person name="Powell A.J."/>
            <person name="Barry K."/>
            <person name="Miller A.N."/>
            <person name="Grigoriev I.V."/>
            <person name="Debuchy R."/>
            <person name="Gladieux P."/>
            <person name="Thoren M.H."/>
            <person name="Johannesson H."/>
        </authorList>
    </citation>
    <scope>NUCLEOTIDE SEQUENCE</scope>
    <source>
        <strain evidence="5">PSN324</strain>
    </source>
</reference>
<keyword evidence="1" id="KW-0808">Transferase</keyword>
<organism evidence="5 6">
    <name type="scientific">Cladorrhinum samala</name>
    <dbReference type="NCBI Taxonomy" id="585594"/>
    <lineage>
        <taxon>Eukaryota</taxon>
        <taxon>Fungi</taxon>
        <taxon>Dikarya</taxon>
        <taxon>Ascomycota</taxon>
        <taxon>Pezizomycotina</taxon>
        <taxon>Sordariomycetes</taxon>
        <taxon>Sordariomycetidae</taxon>
        <taxon>Sordariales</taxon>
        <taxon>Podosporaceae</taxon>
        <taxon>Cladorrhinum</taxon>
    </lineage>
</organism>
<dbReference type="SUPFAM" id="SSF55729">
    <property type="entry name" value="Acyl-CoA N-acyltransferases (Nat)"/>
    <property type="match status" value="1"/>
</dbReference>
<sequence>MADRDQTPSLDRPQSYQRPIPATIPSDTDQAVDESSDVDGEFAQLQKTISQKRRAAKDSPEARLKHALPFPFVPTTRPLTASDWEACVALENAAFPDPAHRASPEKFKYRLTTCPELSLGLFCTVIPSQAKGWSIDTLPHAKLVETDRADGAVSVLLAHIVSTRCRGDTVTDADMDYPKDWAARGGRSADVGNQEDGRSVAVHSLAVLPQVHGCGIGKTILKSYLQYMHSSGIAEKVTLICQDYLVSYYDRFGFRNLGPSKATFGGGGWNDMVCGLLSLPSWVSKYDPSSNGR</sequence>
<gene>
    <name evidence="5" type="ORF">QBC42DRAFT_15944</name>
</gene>
<dbReference type="Gene3D" id="3.40.630.30">
    <property type="match status" value="1"/>
</dbReference>
<dbReference type="GO" id="GO:0004059">
    <property type="term" value="F:aralkylamine N-acetyltransferase activity"/>
    <property type="evidence" value="ECO:0007669"/>
    <property type="project" value="TreeGrafter"/>
</dbReference>
<evidence type="ECO:0000259" key="4">
    <source>
        <dbReference type="PROSITE" id="PS51186"/>
    </source>
</evidence>
<evidence type="ECO:0000256" key="3">
    <source>
        <dbReference type="SAM" id="MobiDB-lite"/>
    </source>
</evidence>
<dbReference type="CDD" id="cd04301">
    <property type="entry name" value="NAT_SF"/>
    <property type="match status" value="1"/>
</dbReference>
<evidence type="ECO:0000313" key="5">
    <source>
        <dbReference type="EMBL" id="KAK4458913.1"/>
    </source>
</evidence>
<dbReference type="PROSITE" id="PS51186">
    <property type="entry name" value="GNAT"/>
    <property type="match status" value="1"/>
</dbReference>
<dbReference type="PANTHER" id="PTHR10908:SF0">
    <property type="entry name" value="SEROTONIN N-ACETYLTRANSFERASE"/>
    <property type="match status" value="1"/>
</dbReference>
<dbReference type="InterPro" id="IPR016181">
    <property type="entry name" value="Acyl_CoA_acyltransferase"/>
</dbReference>
<name>A0AAV9HE08_9PEZI</name>
<dbReference type="InterPro" id="IPR000182">
    <property type="entry name" value="GNAT_dom"/>
</dbReference>
<dbReference type="AlphaFoldDB" id="A0AAV9HE08"/>
<keyword evidence="2" id="KW-0012">Acyltransferase</keyword>
<dbReference type="EMBL" id="MU865052">
    <property type="protein sequence ID" value="KAK4458913.1"/>
    <property type="molecule type" value="Genomic_DNA"/>
</dbReference>
<feature type="domain" description="N-acetyltransferase" evidence="4">
    <location>
        <begin position="74"/>
        <end position="280"/>
    </location>
</feature>
<accession>A0AAV9HE08</accession>
<proteinExistence type="predicted"/>
<reference evidence="5" key="1">
    <citation type="journal article" date="2023" name="Mol. Phylogenet. Evol.">
        <title>Genome-scale phylogeny and comparative genomics of the fungal order Sordariales.</title>
        <authorList>
            <person name="Hensen N."/>
            <person name="Bonometti L."/>
            <person name="Westerberg I."/>
            <person name="Brannstrom I.O."/>
            <person name="Guillou S."/>
            <person name="Cros-Aarteil S."/>
            <person name="Calhoun S."/>
            <person name="Haridas S."/>
            <person name="Kuo A."/>
            <person name="Mondo S."/>
            <person name="Pangilinan J."/>
            <person name="Riley R."/>
            <person name="LaButti K."/>
            <person name="Andreopoulos B."/>
            <person name="Lipzen A."/>
            <person name="Chen C."/>
            <person name="Yan M."/>
            <person name="Daum C."/>
            <person name="Ng V."/>
            <person name="Clum A."/>
            <person name="Steindorff A."/>
            <person name="Ohm R.A."/>
            <person name="Martin F."/>
            <person name="Silar P."/>
            <person name="Natvig D.O."/>
            <person name="Lalanne C."/>
            <person name="Gautier V."/>
            <person name="Ament-Velasquez S.L."/>
            <person name="Kruys A."/>
            <person name="Hutchinson M.I."/>
            <person name="Powell A.J."/>
            <person name="Barry K."/>
            <person name="Miller A.N."/>
            <person name="Grigoriev I.V."/>
            <person name="Debuchy R."/>
            <person name="Gladieux P."/>
            <person name="Hiltunen Thoren M."/>
            <person name="Johannesson H."/>
        </authorList>
    </citation>
    <scope>NUCLEOTIDE SEQUENCE</scope>
    <source>
        <strain evidence="5">PSN324</strain>
    </source>
</reference>
<evidence type="ECO:0000313" key="6">
    <source>
        <dbReference type="Proteomes" id="UP001321749"/>
    </source>
</evidence>